<comment type="caution">
    <text evidence="3">The sequence shown here is derived from an EMBL/GenBank/DDBJ whole genome shotgun (WGS) entry which is preliminary data.</text>
</comment>
<dbReference type="InterPro" id="IPR038717">
    <property type="entry name" value="Tc1-like_DDE_dom"/>
</dbReference>
<dbReference type="InterPro" id="IPR025959">
    <property type="entry name" value="Winged_HTH_dom"/>
</dbReference>
<dbReference type="Gene3D" id="3.30.420.10">
    <property type="entry name" value="Ribonuclease H-like superfamily/Ribonuclease H"/>
    <property type="match status" value="1"/>
</dbReference>
<gene>
    <name evidence="3" type="ORF">ACFOSE_04650</name>
</gene>
<dbReference type="SUPFAM" id="SSF53098">
    <property type="entry name" value="Ribonuclease H-like"/>
    <property type="match status" value="1"/>
</dbReference>
<keyword evidence="4" id="KW-1185">Reference proteome</keyword>
<dbReference type="InterPro" id="IPR047655">
    <property type="entry name" value="Transpos_IS630-like"/>
</dbReference>
<name>A0ABV8D183_9STRE</name>
<evidence type="ECO:0000313" key="3">
    <source>
        <dbReference type="EMBL" id="MFC3932069.1"/>
    </source>
</evidence>
<dbReference type="Pfam" id="PF13592">
    <property type="entry name" value="HTH_33"/>
    <property type="match status" value="1"/>
</dbReference>
<accession>A0ABV8D183</accession>
<evidence type="ECO:0000259" key="1">
    <source>
        <dbReference type="Pfam" id="PF13358"/>
    </source>
</evidence>
<proteinExistence type="predicted"/>
<dbReference type="Pfam" id="PF13358">
    <property type="entry name" value="DDE_3"/>
    <property type="match status" value="1"/>
</dbReference>
<organism evidence="3 4">
    <name type="scientific">Streptococcus dentapri</name>
    <dbReference type="NCBI Taxonomy" id="573564"/>
    <lineage>
        <taxon>Bacteria</taxon>
        <taxon>Bacillati</taxon>
        <taxon>Bacillota</taxon>
        <taxon>Bacilli</taxon>
        <taxon>Lactobacillales</taxon>
        <taxon>Streptococcaceae</taxon>
        <taxon>Streptococcus</taxon>
    </lineage>
</organism>
<feature type="domain" description="Winged helix-turn helix" evidence="2">
    <location>
        <begin position="103"/>
        <end position="152"/>
    </location>
</feature>
<dbReference type="InterPro" id="IPR036397">
    <property type="entry name" value="RNaseH_sf"/>
</dbReference>
<sequence length="351" mass="40505">MTKELTSFQIEELKQALKEKSNAGHHRKIQALILYSECHNLTSVAKSVGFVHQTVRNLLNRYLDGGLQALLNENRGGRRRSYMTQEEEEAFLKEQLSSALNGEFVTVSTLFEAYQEKVGRKTTREGFYALLKRHGWRKVSPLPQHPKKADAKTILRLKIQSLFKEKASKRFINGKSYQNIRLMYQDEAGFGRISKLGTCWSPKGHRPSVPSHHIREYRYCYGAVDAHTGDSFFIIAGGCNSDWINEFLGQLSAAYPDDYIILVMDNAVWHKSQTLTIPENIEFTFIPPYTPEMNPIEQVWVEIRKRGFKNKIFRTLNEVIDKLQEVLQSLSTSQLKSIVHREWATAIFDFK</sequence>
<dbReference type="Proteomes" id="UP001595901">
    <property type="component" value="Unassembled WGS sequence"/>
</dbReference>
<dbReference type="RefSeq" id="WP_380431135.1">
    <property type="nucleotide sequence ID" value="NZ_JBHSAC010000041.1"/>
</dbReference>
<dbReference type="EMBL" id="JBHSAC010000041">
    <property type="protein sequence ID" value="MFC3932069.1"/>
    <property type="molecule type" value="Genomic_DNA"/>
</dbReference>
<feature type="domain" description="Tc1-like transposase DDE" evidence="1">
    <location>
        <begin position="181"/>
        <end position="319"/>
    </location>
</feature>
<dbReference type="InterPro" id="IPR009057">
    <property type="entry name" value="Homeodomain-like_sf"/>
</dbReference>
<reference evidence="4" key="1">
    <citation type="journal article" date="2019" name="Int. J. Syst. Evol. Microbiol.">
        <title>The Global Catalogue of Microorganisms (GCM) 10K type strain sequencing project: providing services to taxonomists for standard genome sequencing and annotation.</title>
        <authorList>
            <consortium name="The Broad Institute Genomics Platform"/>
            <consortium name="The Broad Institute Genome Sequencing Center for Infectious Disease"/>
            <person name="Wu L."/>
            <person name="Ma J."/>
        </authorList>
    </citation>
    <scope>NUCLEOTIDE SEQUENCE [LARGE SCALE GENOMIC DNA]</scope>
    <source>
        <strain evidence="4">CCUG 58728</strain>
    </source>
</reference>
<evidence type="ECO:0000259" key="2">
    <source>
        <dbReference type="Pfam" id="PF13592"/>
    </source>
</evidence>
<dbReference type="SUPFAM" id="SSF46689">
    <property type="entry name" value="Homeodomain-like"/>
    <property type="match status" value="1"/>
</dbReference>
<evidence type="ECO:0000313" key="4">
    <source>
        <dbReference type="Proteomes" id="UP001595901"/>
    </source>
</evidence>
<dbReference type="InterPro" id="IPR012337">
    <property type="entry name" value="RNaseH-like_sf"/>
</dbReference>
<dbReference type="NCBIfam" id="NF033545">
    <property type="entry name" value="transpos_IS630"/>
    <property type="match status" value="1"/>
</dbReference>
<dbReference type="Pfam" id="PF13551">
    <property type="entry name" value="HTH_29"/>
    <property type="match status" value="1"/>
</dbReference>
<protein>
    <submittedName>
        <fullName evidence="3">IS630 family transposase</fullName>
    </submittedName>
</protein>